<protein>
    <submittedName>
        <fullName evidence="1">Uncharacterized protein</fullName>
    </submittedName>
</protein>
<proteinExistence type="predicted"/>
<name>A0A382ESB4_9ZZZZ</name>
<accession>A0A382ESB4</accession>
<dbReference type="EMBL" id="UINC01046077">
    <property type="protein sequence ID" value="SVB53630.1"/>
    <property type="molecule type" value="Genomic_DNA"/>
</dbReference>
<feature type="non-terminal residue" evidence="1">
    <location>
        <position position="549"/>
    </location>
</feature>
<reference evidence="1" key="1">
    <citation type="submission" date="2018-05" db="EMBL/GenBank/DDBJ databases">
        <authorList>
            <person name="Lanie J.A."/>
            <person name="Ng W.-L."/>
            <person name="Kazmierczak K.M."/>
            <person name="Andrzejewski T.M."/>
            <person name="Davidsen T.M."/>
            <person name="Wayne K.J."/>
            <person name="Tettelin H."/>
            <person name="Glass J.I."/>
            <person name="Rusch D."/>
            <person name="Podicherti R."/>
            <person name="Tsui H.-C.T."/>
            <person name="Winkler M.E."/>
        </authorList>
    </citation>
    <scope>NUCLEOTIDE SEQUENCE</scope>
</reference>
<feature type="non-terminal residue" evidence="1">
    <location>
        <position position="1"/>
    </location>
</feature>
<dbReference type="AlphaFoldDB" id="A0A382ESB4"/>
<evidence type="ECO:0000313" key="1">
    <source>
        <dbReference type="EMBL" id="SVB53630.1"/>
    </source>
</evidence>
<organism evidence="1">
    <name type="scientific">marine metagenome</name>
    <dbReference type="NCBI Taxonomy" id="408172"/>
    <lineage>
        <taxon>unclassified sequences</taxon>
        <taxon>metagenomes</taxon>
        <taxon>ecological metagenomes</taxon>
    </lineage>
</organism>
<sequence length="549" mass="60654">DQWITVAGNNDAGIGSFTKRGRTAFLLGETFWLAVAATADQKSLPVGTKVEAFLRDADNARKPLQILDDVIPAEVGNRHTFLVTLDGKTTVSFAPGKYLVECRLGGRPGPPLAIDLIDPEPKTHFKNLLLGKYNNLGFDYSGLLGSANAVSDRNRWHYGLHKFSSASARDVVRSMVDNGYNAFKGMCYGMGRVTFSNSEVIRTLVIERAALGPWEAFTPPSGRDIFLDEAVRHGLEFYENLFTQHDSMMPRGEKFLQACERYSTLEATSMMHSPAFRGVCLFDELTQSLDHDTAGVVMAHFRKSEEALFRQRSGFSSSDAMKELDTFTALPEGKREYAMVEKYLQWPRHLSWQWEEFSRRMAGAAKEVMPSSRNFTLHHVNALPGMCLGNGDGGMTGKFRNLELVSAVGYKDMGGFGSMALTGPMMADAMRLRDDLIVMPMIYGLGTGLWGDSNVRDAFLTLSQKPDGLSFFQFESSPKTPKANDNFSGVKDIAGVITTRYGNLFLAAEKGYKKVAIYNSEVADMLSNRKPIGVTLLCEGLWASCLRAG</sequence>
<gene>
    <name evidence="1" type="ORF">METZ01_LOCUS206484</name>
</gene>